<reference evidence="1" key="1">
    <citation type="journal article" date="2003" name="J. Mol. Evol.">
        <title>Comparisons of two large phaeoviral genomes and evolutionary implications.</title>
        <authorList>
            <person name="Delaroque N."/>
            <person name="Boland W."/>
            <person name="Muller D.G."/>
            <person name="Knippers R."/>
        </authorList>
    </citation>
    <scope>NUCLEOTIDE SEQUENCE</scope>
    <source>
        <strain evidence="1">FirrV-1</strain>
    </source>
</reference>
<accession>Q6XM28</accession>
<sequence length="215" mass="24784">MVNITYHGVTFVVARYKENVEWVRPLVRIFPGTKCFVYNKGTPIDLRDNDITVRQLPNVGRESHTYLTHLLTTAKDADNRVCCVFLQGHPFDHVGTFTQLVRKIRQAILRIAVLGSEFENVGTRLIRIRDFNTTFHPGLKPELIATFHDLFGDKAQRPHELIFSAGAMFAVSGTVLKPSAFYVKILDWVDKERDPRRGYCLERLWSCIFSSYIYC</sequence>
<proteinExistence type="predicted"/>
<dbReference type="PANTHER" id="PTHR37490">
    <property type="entry name" value="EXPRESSED PROTEIN"/>
    <property type="match status" value="1"/>
</dbReference>
<dbReference type="PANTHER" id="PTHR37490:SF1">
    <property type="entry name" value="GLYCOSYLTRANSFERASE 2-LIKE DOMAIN-CONTAINING PROTEIN"/>
    <property type="match status" value="1"/>
</dbReference>
<name>Q6XM28_9PHYC</name>
<organism evidence="1">
    <name type="scientific">Feldmannia irregularis virus a</name>
    <dbReference type="NCBI Taxonomy" id="231992"/>
    <lineage>
        <taxon>Viruses</taxon>
        <taxon>Varidnaviria</taxon>
        <taxon>Bamfordvirae</taxon>
        <taxon>Nucleocytoviricota</taxon>
        <taxon>Megaviricetes</taxon>
        <taxon>Algavirales</taxon>
        <taxon>Phycodnaviridae</taxon>
        <taxon>Phaeovirus</taxon>
        <taxon>Phaeovirus irregularis</taxon>
    </lineage>
</organism>
<dbReference type="KEGG" id="vg:41332198"/>
<dbReference type="GeneID" id="41332198"/>
<dbReference type="EMBL" id="AY225134">
    <property type="protein sequence ID" value="AAR26883.1"/>
    <property type="molecule type" value="Genomic_DNA"/>
</dbReference>
<protein>
    <submittedName>
        <fullName evidence="1">FirrV-1-B8</fullName>
    </submittedName>
</protein>
<dbReference type="RefSeq" id="YP_009665621.1">
    <property type="nucleotide sequence ID" value="NC_043252.1"/>
</dbReference>
<evidence type="ECO:0000313" key="1">
    <source>
        <dbReference type="EMBL" id="AAR26883.1"/>
    </source>
</evidence>
<reference evidence="1" key="2">
    <citation type="submission" date="2003-01" db="EMBL/GenBank/DDBJ databases">
        <title>Partial Nucleotide Sequence of the Feldmannia irregularis Virus FirrV-1 Genome: On the Evolution of Large Phaeoviral Genomes.</title>
        <authorList>
            <person name="Delaroque N."/>
            <person name="Knippers R."/>
            <person name="Mueller D.G."/>
            <person name="Boland W."/>
        </authorList>
    </citation>
    <scope>NUCLEOTIDE SEQUENCE</scope>
    <source>
        <strain evidence="1">FirrV-1</strain>
    </source>
</reference>